<feature type="compositionally biased region" description="Polar residues" evidence="5">
    <location>
        <begin position="823"/>
        <end position="833"/>
    </location>
</feature>
<dbReference type="Gene3D" id="3.40.50.12780">
    <property type="entry name" value="N-terminal domain of ligase-like"/>
    <property type="match status" value="1"/>
</dbReference>
<dbReference type="GO" id="GO:0003676">
    <property type="term" value="F:nucleic acid binding"/>
    <property type="evidence" value="ECO:0007669"/>
    <property type="project" value="InterPro"/>
</dbReference>
<dbReference type="PROSITE" id="PS50994">
    <property type="entry name" value="INTEGRASE"/>
    <property type="match status" value="1"/>
</dbReference>
<evidence type="ECO:0000259" key="6">
    <source>
        <dbReference type="PROSITE" id="PS50994"/>
    </source>
</evidence>
<evidence type="ECO:0000256" key="3">
    <source>
        <dbReference type="ARBA" id="ARBA00022750"/>
    </source>
</evidence>
<feature type="compositionally biased region" description="Low complexity" evidence="5">
    <location>
        <begin position="12"/>
        <end position="40"/>
    </location>
</feature>
<dbReference type="Pfam" id="PF25597">
    <property type="entry name" value="SH3_retrovirus"/>
    <property type="match status" value="1"/>
</dbReference>
<evidence type="ECO:0000313" key="8">
    <source>
        <dbReference type="Proteomes" id="UP000289340"/>
    </source>
</evidence>
<dbReference type="SUPFAM" id="SSF56801">
    <property type="entry name" value="Acetyl-CoA synthetase-like"/>
    <property type="match status" value="1"/>
</dbReference>
<dbReference type="Pfam" id="PF00501">
    <property type="entry name" value="AMP-binding"/>
    <property type="match status" value="1"/>
</dbReference>
<keyword evidence="7" id="KW-0548">Nucleotidyltransferase</keyword>
<feature type="compositionally biased region" description="Low complexity" evidence="5">
    <location>
        <begin position="882"/>
        <end position="898"/>
    </location>
</feature>
<dbReference type="Gene3D" id="3.30.420.10">
    <property type="entry name" value="Ribonuclease H-like superfamily/Ribonuclease H"/>
    <property type="match status" value="1"/>
</dbReference>
<feature type="compositionally biased region" description="Basic and acidic residues" evidence="5">
    <location>
        <begin position="903"/>
        <end position="917"/>
    </location>
</feature>
<dbReference type="InterPro" id="IPR036397">
    <property type="entry name" value="RNaseH_sf"/>
</dbReference>
<feature type="compositionally biased region" description="Polar residues" evidence="5">
    <location>
        <begin position="319"/>
        <end position="344"/>
    </location>
</feature>
<proteinExistence type="predicted"/>
<feature type="compositionally biased region" description="Polar residues" evidence="5">
    <location>
        <begin position="846"/>
        <end position="856"/>
    </location>
</feature>
<dbReference type="InterPro" id="IPR057670">
    <property type="entry name" value="SH3_retrovirus"/>
</dbReference>
<feature type="compositionally biased region" description="Polar residues" evidence="5">
    <location>
        <begin position="866"/>
        <end position="876"/>
    </location>
</feature>
<dbReference type="SUPFAM" id="SSF56672">
    <property type="entry name" value="DNA/RNA polymerases"/>
    <property type="match status" value="1"/>
</dbReference>
<dbReference type="InterPro" id="IPR001584">
    <property type="entry name" value="Integrase_cat-core"/>
</dbReference>
<feature type="region of interest" description="Disordered" evidence="5">
    <location>
        <begin position="319"/>
        <end position="354"/>
    </location>
</feature>
<dbReference type="GO" id="GO:0015074">
    <property type="term" value="P:DNA integration"/>
    <property type="evidence" value="ECO:0007669"/>
    <property type="project" value="InterPro"/>
</dbReference>
<dbReference type="Pfam" id="PF07727">
    <property type="entry name" value="RVT_2"/>
    <property type="match status" value="2"/>
</dbReference>
<comment type="caution">
    <text evidence="7">The sequence shown here is derived from an EMBL/GenBank/DDBJ whole genome shotgun (WGS) entry which is preliminary data.</text>
</comment>
<dbReference type="Pfam" id="PF22936">
    <property type="entry name" value="Pol_BBD"/>
    <property type="match status" value="1"/>
</dbReference>
<feature type="region of interest" description="Disordered" evidence="5">
    <location>
        <begin position="1"/>
        <end position="44"/>
    </location>
</feature>
<dbReference type="InterPro" id="IPR054722">
    <property type="entry name" value="PolX-like_BBD"/>
</dbReference>
<keyword evidence="4" id="KW-0378">Hydrolase</keyword>
<evidence type="ECO:0000256" key="1">
    <source>
        <dbReference type="ARBA" id="ARBA00022670"/>
    </source>
</evidence>
<dbReference type="SUPFAM" id="SSF53098">
    <property type="entry name" value="Ribonuclease H-like"/>
    <property type="match status" value="1"/>
</dbReference>
<organism evidence="7 8">
    <name type="scientific">Glycine soja</name>
    <name type="common">Wild soybean</name>
    <dbReference type="NCBI Taxonomy" id="3848"/>
    <lineage>
        <taxon>Eukaryota</taxon>
        <taxon>Viridiplantae</taxon>
        <taxon>Streptophyta</taxon>
        <taxon>Embryophyta</taxon>
        <taxon>Tracheophyta</taxon>
        <taxon>Spermatophyta</taxon>
        <taxon>Magnoliopsida</taxon>
        <taxon>eudicotyledons</taxon>
        <taxon>Gunneridae</taxon>
        <taxon>Pentapetalae</taxon>
        <taxon>rosids</taxon>
        <taxon>fabids</taxon>
        <taxon>Fabales</taxon>
        <taxon>Fabaceae</taxon>
        <taxon>Papilionoideae</taxon>
        <taxon>50 kb inversion clade</taxon>
        <taxon>NPAAA clade</taxon>
        <taxon>indigoferoid/millettioid clade</taxon>
        <taxon>Phaseoleae</taxon>
        <taxon>Glycine</taxon>
        <taxon>Glycine subgen. Soja</taxon>
    </lineage>
</organism>
<dbReference type="PANTHER" id="PTHR42648:SF31">
    <property type="entry name" value="RNA-DIRECTED DNA POLYMERASE"/>
    <property type="match status" value="1"/>
</dbReference>
<dbReference type="Pfam" id="PF13976">
    <property type="entry name" value="gag_pre-integrs"/>
    <property type="match status" value="1"/>
</dbReference>
<feature type="compositionally biased region" description="Polar residues" evidence="5">
    <location>
        <begin position="918"/>
        <end position="940"/>
    </location>
</feature>
<name>A0A445H5L3_GLYSO</name>
<dbReference type="InterPro" id="IPR013103">
    <property type="entry name" value="RVT_2"/>
</dbReference>
<keyword evidence="1" id="KW-0645">Protease</keyword>
<dbReference type="InterPro" id="IPR039537">
    <property type="entry name" value="Retrotran_Ty1/copia-like"/>
</dbReference>
<keyword evidence="3" id="KW-0064">Aspartyl protease</keyword>
<keyword evidence="8" id="KW-1185">Reference proteome</keyword>
<sequence>MASEHDLENEIPSKNSPQKQPNSSSNNSNKNSSNMDSSNPYYIHPSDHPGHLLVPIKLNGTNYPSWSISMIHALTAKNKIGFINGSIKAPSAVDQSAEHALWNRCNSMILSWLTHSVEPDLAKGVIHAKTAHQVWEDFKDQFSQKNAPAIYRIQKSLASISQGTMAASTCFTKIKGLWDELETYRTLPTCNQMKAHDEQREEDRLMQFLMGLNDTYRTVRTNILMMSPLPNVRQAYSLVIQDETQRQMTSETTENFSIAAAIHSHPDNLSNKFVKDKHCEHCNRDGHTISNCRTLKFYCDFCNKNGHTEDRCRIKNGTYNTGTQSNKHIQSQQRQQGPRSTAPRTFSAANAADSSKNALELSAEQLQQLARALNMMSPNNTSGNSNAHANAAGLSLFSNASINYVFTKPWILDSGATDHITSDSTFLSETKFPSIPSVNLPTGSSAPITSIGDMSFNSNITLKNVLCVPSFRLNLMSVSKLTKSLNCCVILFPDFCVLQDLATGKTIGSGEQCGGLYYMSPLQKIPVSHQVSQPSNIWHMRLGHPSTSRLKLCSPLLSPNNISFENNCNVCPMAKQTRFPFPLSTISTHAPFDLLHCDIWGPHKVPTHSGARFFLTIVDDFTRCTWVFLMRYKSDSQNILKSFINFAYTQFQATVKEIRVDNGSEFMSMREFFQSHGIEYQRTCVYTPQQNGVVERKHRHILVVARALLFHSHLPLEFWGECVLTAVYLINRLPSPLLSNKSPFELLYNKPPSFDHLRVFGCLCYATIVQPTHKFDPRAKRGIFVGYPTGQKGYKIYDPETKTFFVSRDVKFCETNFPSIPNTYEPNLTSSHPSYEAIDDWPSPTPSHHQSQQTGIPSAHEPNYPSHLTTETSSAASPIVEPTLPTSHTSNTPTPSIPQVRQSLRDKNPPIWHKDYHMSTQVNKSPSEPTSGSAHTEPQSYDQAVHDPHWQDAMNAELEALEQNNTWSLVPLPSGHKPIGCKWVYKIKYKSDGTIERYKARLVAKGYTQVEGIDYQETFSPTAKVTTLRCLLTVAAARNWFIHQLDVQSAFLHGDLHELVYMEPPPGLRRQGENVADYSLFIKSQGTSLTIVLIYVDDILLTGNDLQEMKRLKEFLLKRFRIKDLGDLKYFLGIEFSRSKEGIFMSQRKYALDILQDSGLTGARPDKFPMEQNLKLTPTDGVVLNDPTKYRRLVGRLIYLTVTRPDIVYSVQTLSQFMHEPRKPHWDAALRVLRYIKGTPGQGLLFSSANDLTLKAFCDSDWGGCHATRKSVTGFCFFLGNSLISWKSKKQVVVSRSSAESEYRAMANTCLELTWLRDENGVENDHHKLVIKEIMVIASHIQFQRGHGGGRNEDDGTFHSLKPPLRLPLPNVAVSAASFVLCLRCNSLFLDSSIALIDSTTGHRLSYGELLHRAKTLASNLTIVLKLTKGDTALVLSPNILQVPILYFALLSLGVVVSPASPLCTCSEMTRFFNISNPTIVFTVTSIVEKTRQFQVKTVLLEEEGANSGALCDGSLLVGLL</sequence>
<protein>
    <submittedName>
        <fullName evidence="7">Retrovirus-related Pol polyprotein from transposon TNT 1-94</fullName>
        <ecNumber evidence="7">2.7.7.7</ecNumber>
    </submittedName>
</protein>
<evidence type="ECO:0000256" key="4">
    <source>
        <dbReference type="ARBA" id="ARBA00022801"/>
    </source>
</evidence>
<dbReference type="GO" id="GO:0004190">
    <property type="term" value="F:aspartic-type endopeptidase activity"/>
    <property type="evidence" value="ECO:0007669"/>
    <property type="project" value="UniProtKB-KW"/>
</dbReference>
<dbReference type="Pfam" id="PF00665">
    <property type="entry name" value="rve"/>
    <property type="match status" value="1"/>
</dbReference>
<dbReference type="InterPro" id="IPR025724">
    <property type="entry name" value="GAG-pre-integrase_dom"/>
</dbReference>
<evidence type="ECO:0000256" key="5">
    <source>
        <dbReference type="SAM" id="MobiDB-lite"/>
    </source>
</evidence>
<dbReference type="InterPro" id="IPR043502">
    <property type="entry name" value="DNA/RNA_pol_sf"/>
</dbReference>
<dbReference type="InterPro" id="IPR012337">
    <property type="entry name" value="RNaseH-like_sf"/>
</dbReference>
<dbReference type="GO" id="GO:0006508">
    <property type="term" value="P:proteolysis"/>
    <property type="evidence" value="ECO:0007669"/>
    <property type="project" value="UniProtKB-KW"/>
</dbReference>
<accession>A0A445H5L3</accession>
<dbReference type="InterPro" id="IPR029472">
    <property type="entry name" value="Copia-like_N"/>
</dbReference>
<dbReference type="Pfam" id="PF14244">
    <property type="entry name" value="Retrotran_gag_3"/>
    <property type="match status" value="1"/>
</dbReference>
<evidence type="ECO:0000313" key="7">
    <source>
        <dbReference type="EMBL" id="RZB68903.1"/>
    </source>
</evidence>
<gene>
    <name evidence="7" type="ORF">D0Y65_038613</name>
</gene>
<dbReference type="EMBL" id="QZWG01000014">
    <property type="protein sequence ID" value="RZB68903.1"/>
    <property type="molecule type" value="Genomic_DNA"/>
</dbReference>
<feature type="domain" description="Integrase catalytic" evidence="6">
    <location>
        <begin position="587"/>
        <end position="751"/>
    </location>
</feature>
<dbReference type="InterPro" id="IPR042099">
    <property type="entry name" value="ANL_N_sf"/>
</dbReference>
<dbReference type="PANTHER" id="PTHR42648">
    <property type="entry name" value="TRANSPOSASE, PUTATIVE-RELATED"/>
    <property type="match status" value="1"/>
</dbReference>
<dbReference type="Proteomes" id="UP000289340">
    <property type="component" value="Chromosome 14"/>
</dbReference>
<keyword evidence="2" id="KW-0479">Metal-binding</keyword>
<keyword evidence="7" id="KW-0808">Transferase</keyword>
<evidence type="ECO:0000256" key="2">
    <source>
        <dbReference type="ARBA" id="ARBA00022723"/>
    </source>
</evidence>
<dbReference type="EC" id="2.7.7.7" evidence="7"/>
<dbReference type="InterPro" id="IPR000873">
    <property type="entry name" value="AMP-dep_synth/lig_dom"/>
</dbReference>
<dbReference type="GO" id="GO:0003887">
    <property type="term" value="F:DNA-directed DNA polymerase activity"/>
    <property type="evidence" value="ECO:0007669"/>
    <property type="project" value="UniProtKB-EC"/>
</dbReference>
<feature type="region of interest" description="Disordered" evidence="5">
    <location>
        <begin position="823"/>
        <end position="940"/>
    </location>
</feature>
<dbReference type="GO" id="GO:0046872">
    <property type="term" value="F:metal ion binding"/>
    <property type="evidence" value="ECO:0007669"/>
    <property type="project" value="UniProtKB-KW"/>
</dbReference>
<dbReference type="CDD" id="cd09272">
    <property type="entry name" value="RNase_HI_RT_Ty1"/>
    <property type="match status" value="1"/>
</dbReference>
<reference evidence="7 8" key="1">
    <citation type="submission" date="2018-09" db="EMBL/GenBank/DDBJ databases">
        <title>A high-quality reference genome of wild soybean provides a powerful tool to mine soybean genomes.</title>
        <authorList>
            <person name="Xie M."/>
            <person name="Chung C.Y.L."/>
            <person name="Li M.-W."/>
            <person name="Wong F.-L."/>
            <person name="Chan T.-F."/>
            <person name="Lam H.-M."/>
        </authorList>
    </citation>
    <scope>NUCLEOTIDE SEQUENCE [LARGE SCALE GENOMIC DNA]</scope>
    <source>
        <strain evidence="8">cv. W05</strain>
        <tissue evidence="7">Hypocotyl of etiolated seedlings</tissue>
    </source>
</reference>